<feature type="compositionally biased region" description="Polar residues" evidence="6">
    <location>
        <begin position="205"/>
        <end position="214"/>
    </location>
</feature>
<feature type="region of interest" description="Disordered" evidence="6">
    <location>
        <begin position="133"/>
        <end position="287"/>
    </location>
</feature>
<feature type="compositionally biased region" description="Basic and acidic residues" evidence="6">
    <location>
        <begin position="143"/>
        <end position="168"/>
    </location>
</feature>
<dbReference type="InterPro" id="IPR007023">
    <property type="entry name" value="Ribosom_reg"/>
</dbReference>
<protein>
    <recommendedName>
        <fullName evidence="5">Ribosome biogenesis regulatory protein</fullName>
    </recommendedName>
</protein>
<feature type="compositionally biased region" description="Basic residues" evidence="6">
    <location>
        <begin position="321"/>
        <end position="333"/>
    </location>
</feature>
<proteinExistence type="inferred from homology"/>
<dbReference type="GO" id="GO:0042254">
    <property type="term" value="P:ribosome biogenesis"/>
    <property type="evidence" value="ECO:0007669"/>
    <property type="project" value="UniProtKB-KW"/>
</dbReference>
<comment type="similarity">
    <text evidence="2 5">Belongs to the RRS1 family.</text>
</comment>
<evidence type="ECO:0000256" key="1">
    <source>
        <dbReference type="ARBA" id="ARBA00004123"/>
    </source>
</evidence>
<evidence type="ECO:0000256" key="2">
    <source>
        <dbReference type="ARBA" id="ARBA00010077"/>
    </source>
</evidence>
<evidence type="ECO:0000256" key="4">
    <source>
        <dbReference type="ARBA" id="ARBA00023242"/>
    </source>
</evidence>
<organism evidence="7">
    <name type="scientific">Aureoumbra lagunensis</name>
    <dbReference type="NCBI Taxonomy" id="44058"/>
    <lineage>
        <taxon>Eukaryota</taxon>
        <taxon>Sar</taxon>
        <taxon>Stramenopiles</taxon>
        <taxon>Ochrophyta</taxon>
        <taxon>Pelagophyceae</taxon>
        <taxon>Pelagomonadales</taxon>
        <taxon>Aureoumbra</taxon>
    </lineage>
</organism>
<dbReference type="GO" id="GO:0005634">
    <property type="term" value="C:nucleus"/>
    <property type="evidence" value="ECO:0007669"/>
    <property type="project" value="UniProtKB-SubCell"/>
</dbReference>
<comment type="function">
    <text evidence="5">Involved in ribosomal large subunit assembly.</text>
</comment>
<dbReference type="AlphaFoldDB" id="A0A7S3K4G3"/>
<gene>
    <name evidence="7" type="ORF">ALAG00032_LOCUS15451</name>
</gene>
<dbReference type="EMBL" id="HBIJ01023408">
    <property type="protein sequence ID" value="CAE0374647.1"/>
    <property type="molecule type" value="Transcribed_RNA"/>
</dbReference>
<accession>A0A7S3K4G3</accession>
<keyword evidence="3 5" id="KW-0690">Ribosome biogenesis</keyword>
<feature type="compositionally biased region" description="Basic and acidic residues" evidence="6">
    <location>
        <begin position="254"/>
        <end position="268"/>
    </location>
</feature>
<feature type="region of interest" description="Disordered" evidence="6">
    <location>
        <begin position="59"/>
        <end position="84"/>
    </location>
</feature>
<evidence type="ECO:0000256" key="5">
    <source>
        <dbReference type="RuleBase" id="RU364132"/>
    </source>
</evidence>
<evidence type="ECO:0000256" key="6">
    <source>
        <dbReference type="SAM" id="MobiDB-lite"/>
    </source>
</evidence>
<sequence>MEEEALVESRHLLTSLDCEIEFEENGKNVSISTLRAAEKATQALINELFELPVERSDSGPIAQLPSSGMALPRFKPPPKPRAETKWQAFAKSKGIEKKKKGRMVWDEATGRWAPSWGYERAGSDDPAIIEMSNNEETLMNDPRAVKEEAKKARVAKNEKQRAANERRRSKEKRKVSEPLPVGVPIDLEAPKERKRGKESIDSALQLAQKSTASIGNFDALRQGEIKQKEKGKRRKFLPVVGERGDDSGNSTKNSDLERSLRVLEDVMRPKAQAPKKGQAERMDTYDGELPVDIKRKKGKFAASAFSVQAADASSSATNGNKKVKRTGNYSKKK</sequence>
<name>A0A7S3K4G3_9STRA</name>
<keyword evidence="4 5" id="KW-0539">Nucleus</keyword>
<evidence type="ECO:0000313" key="7">
    <source>
        <dbReference type="EMBL" id="CAE0374647.1"/>
    </source>
</evidence>
<reference evidence="7" key="1">
    <citation type="submission" date="2021-01" db="EMBL/GenBank/DDBJ databases">
        <authorList>
            <person name="Corre E."/>
            <person name="Pelletier E."/>
            <person name="Niang G."/>
            <person name="Scheremetjew M."/>
            <person name="Finn R."/>
            <person name="Kale V."/>
            <person name="Holt S."/>
            <person name="Cochrane G."/>
            <person name="Meng A."/>
            <person name="Brown T."/>
            <person name="Cohen L."/>
        </authorList>
    </citation>
    <scope>NUCLEOTIDE SEQUENCE</scope>
    <source>
        <strain evidence="7">CCMP1510</strain>
    </source>
</reference>
<feature type="region of interest" description="Disordered" evidence="6">
    <location>
        <begin position="306"/>
        <end position="333"/>
    </location>
</feature>
<feature type="compositionally biased region" description="Basic and acidic residues" evidence="6">
    <location>
        <begin position="188"/>
        <end position="200"/>
    </location>
</feature>
<evidence type="ECO:0000256" key="3">
    <source>
        <dbReference type="ARBA" id="ARBA00022517"/>
    </source>
</evidence>
<feature type="compositionally biased region" description="Low complexity" evidence="6">
    <location>
        <begin position="306"/>
        <end position="316"/>
    </location>
</feature>
<dbReference type="Pfam" id="PF04939">
    <property type="entry name" value="RRS1"/>
    <property type="match status" value="1"/>
</dbReference>
<comment type="subcellular location">
    <subcellularLocation>
        <location evidence="1 5">Nucleus</location>
    </subcellularLocation>
</comment>